<dbReference type="OrthoDB" id="18139at2759"/>
<protein>
    <submittedName>
        <fullName evidence="3">Inorganic phosphate transporter Pho88 domain-containing protein</fullName>
    </submittedName>
</protein>
<dbReference type="OMA" id="PMTNEAK"/>
<keyword evidence="1" id="KW-1133">Transmembrane helix</keyword>
<dbReference type="GO" id="GO:0045047">
    <property type="term" value="P:protein targeting to ER"/>
    <property type="evidence" value="ECO:0007669"/>
    <property type="project" value="InterPro"/>
</dbReference>
<evidence type="ECO:0000313" key="3">
    <source>
        <dbReference type="EMBL" id="EPZ33200.1"/>
    </source>
</evidence>
<organism evidence="3 4">
    <name type="scientific">Rozella allomycis (strain CSF55)</name>
    <dbReference type="NCBI Taxonomy" id="988480"/>
    <lineage>
        <taxon>Eukaryota</taxon>
        <taxon>Fungi</taxon>
        <taxon>Fungi incertae sedis</taxon>
        <taxon>Cryptomycota</taxon>
        <taxon>Cryptomycota incertae sedis</taxon>
        <taxon>Rozella</taxon>
    </lineage>
</organism>
<feature type="transmembrane region" description="Helical" evidence="1">
    <location>
        <begin position="99"/>
        <end position="115"/>
    </location>
</feature>
<dbReference type="GO" id="GO:0060271">
    <property type="term" value="P:cilium assembly"/>
    <property type="evidence" value="ECO:0007669"/>
    <property type="project" value="TreeGrafter"/>
</dbReference>
<dbReference type="InterPro" id="IPR056343">
    <property type="entry name" value="CFAP47_dom"/>
</dbReference>
<name>A0A075ASR7_ROZAC</name>
<keyword evidence="4" id="KW-1185">Reference proteome</keyword>
<dbReference type="HOGENOM" id="CLU_225834_0_0_1"/>
<reference evidence="3 4" key="1">
    <citation type="journal article" date="2013" name="Curr. Biol.">
        <title>Shared signatures of parasitism and phylogenomics unite Cryptomycota and microsporidia.</title>
        <authorList>
            <person name="James T.Y."/>
            <person name="Pelin A."/>
            <person name="Bonen L."/>
            <person name="Ahrendt S."/>
            <person name="Sain D."/>
            <person name="Corradi N."/>
            <person name="Stajich J.E."/>
        </authorList>
    </citation>
    <scope>NUCLEOTIDE SEQUENCE [LARGE SCALE GENOMIC DNA]</scope>
    <source>
        <strain evidence="3 4">CSF55</strain>
    </source>
</reference>
<dbReference type="InterPro" id="IPR013783">
    <property type="entry name" value="Ig-like_fold"/>
</dbReference>
<dbReference type="Gene3D" id="2.60.40.10">
    <property type="entry name" value="Immunoglobulins"/>
    <property type="match status" value="2"/>
</dbReference>
<dbReference type="GO" id="GO:0005929">
    <property type="term" value="C:cilium"/>
    <property type="evidence" value="ECO:0007669"/>
    <property type="project" value="TreeGrafter"/>
</dbReference>
<dbReference type="Pfam" id="PF24529">
    <property type="entry name" value="CFAP47"/>
    <property type="match status" value="1"/>
</dbReference>
<evidence type="ECO:0000313" key="4">
    <source>
        <dbReference type="Proteomes" id="UP000030755"/>
    </source>
</evidence>
<evidence type="ECO:0000256" key="1">
    <source>
        <dbReference type="SAM" id="Phobius"/>
    </source>
</evidence>
<accession>A0A075ASR7</accession>
<gene>
    <name evidence="3" type="ORF">O9G_001169</name>
</gene>
<dbReference type="Proteomes" id="UP000030755">
    <property type="component" value="Unassembled WGS sequence"/>
</dbReference>
<dbReference type="PANTHER" id="PTHR45912">
    <property type="entry name" value="CILIA- AND FLAGELLA-ASSOCIATED PROTEIN 47"/>
    <property type="match status" value="1"/>
</dbReference>
<dbReference type="STRING" id="988480.A0A075ASR7"/>
<proteinExistence type="predicted"/>
<dbReference type="GO" id="GO:0005783">
    <property type="term" value="C:endoplasmic reticulum"/>
    <property type="evidence" value="ECO:0007669"/>
    <property type="project" value="InterPro"/>
</dbReference>
<dbReference type="EMBL" id="KE561071">
    <property type="protein sequence ID" value="EPZ33200.1"/>
    <property type="molecule type" value="Genomic_DNA"/>
</dbReference>
<feature type="domain" description="Cilia- and flagella-associated protein 47" evidence="2">
    <location>
        <begin position="1642"/>
        <end position="1790"/>
    </location>
</feature>
<evidence type="ECO:0000259" key="2">
    <source>
        <dbReference type="Pfam" id="PF24529"/>
    </source>
</evidence>
<dbReference type="InterPro" id="IPR012098">
    <property type="entry name" value="SND3_fun"/>
</dbReference>
<dbReference type="PANTHER" id="PTHR45912:SF3">
    <property type="entry name" value="CILIA- AND FLAGELLA-ASSOCIATED PROTEIN 47"/>
    <property type="match status" value="1"/>
</dbReference>
<sequence length="3085" mass="351764">MFSALLPLILVFGTIQVSKYFNLDTPENLTTIRAVYTIAQFLVFSVFALIYFKVKKNVDKAVVMYTPPPEPFGETKKETVKMSIQEYDTMELKQNLRQASISVAILAFLHVKFGYTQPLIIQSVLPIFNLIKSPLFKIYFLGKSASGELRRPWKVASNPMFENMKKSLEQETKKSEKSTHRGYHSFMVVTSFPERLDFPHYEPSQKIQRNVTITNRHSKSIRLAIEAPSCKHFKIVDSTLKFITDPVFLAPGMELTLIVEFNAPKKASIISNKDALQFDENLLHFIGEERSPEINQEIKREKHDSPNLFNQDDEVQLDESENAYKDSITIEIIGMKKTLTIPLNATPSVAKVEMISSLNFGNIVWHDESQKPVLERNVVINNVGEKPCFVQFGDYDDEIMTVSPRTFFLEGHQFATNANHVTNVKIKIDPEMIELLNMPLRAEIFTVRPLYDSPMKPFVANDKYTKVLNIKANVTRQSVRLSTKIGDDLVYAECKFGEMFAGEKRDMHVKFVNHGPLHARCSLGSTENLSCEVIEEDVIIFSKDKFLVPGNSEVNISVTVKSKKNKNRHGFQNKLVLQSPRELKKKYTFAIELMNNVGEDCEVFPEFEQTIMAEPLEIDCVATVNPIDVSLSVKELEFGQCYMRNQSSKLPVRYEIAQFPNFKFSVNQNVIERGGFEEINVLFFPRQLGDCSFNLPIKVLTVDNQYLCTLYLRINALCVAKVTENGDMQLSSMNSVYGSMWKVPSYYADKNEDKFLDKYLKRHPESTRGVRSSKERNIIERKQLNINREKHIKYIRNHRNKRISEKRSNIVFNDKSFKMKDLLNLDEIEEKNYDPINGLNAPDIDLEEVLRDLKFDTNASNYKELDNFNNNSIDNMANTNLKPGSLAPFHSSNPISEKQRQECQKPIVPSELSKINCLTQQIEFGTIILNSKKSFNLNFINGSRNAIKIELELPKNNPSFEIECENSLIQYVPKKNAAGFVINFTGKITGSFLEQMSYKINDKHQSTIKLLAHVIPLSLELSTKEIRFEDLTGRLHKGEITRRKDFYQEEVLILKNNHKVYANFVWSKSNSINYKDAMSESKNIKEECLSFESPEYFSINPRFGVIEPNSSLNIKVRFIPGSRQKIDEVWYLLVENGDRLSISCHAIVTPTTCVVNIKDIEYGMIPVYMHDKDNGNEGDNATLENSITDQSIVSTFTTFERIIKLRNTGTLDTFFYIPKGQVTIEPHEGLLAAGGIIDLTCRVLPSKPGKFHETTQIFYLGTRGLRLGITYMAVEPHVVVSFCDLMFKEPVYVGNSSRKNFTLINNELVQAQLHLDLNKYESFSIEETENNETALDNSKKTNGMRGSSHLKSNLIKSNKFYSIIVQPKSSLTLTLIYAPTKEDEINEFKLPLKSISDNDSNLTLTSQWNKVIYWRIVYLDNINNSNNSFRFSSLVGSLSFGVSTSIKITFRPTKLGLSTADFMIEAIDMNDKVISSTLLNLQGMGVEPANELNFKSPPDSQPINLTLSFPQGKKLKSNGERLIVFIKSKSNKPISFNTFIDFVTGNGSSFRRDDGRMIGVNELENIKRYGLSIKEESNNKSKNLSSNENVSVRNNDNLCADLENLSFSKLKKYYKFISSPAGLCLSNGSVDYSLLIKISNMLVSWFTDVFVLNTQITEFPNSFIQQNGKPIFDLVQILGGKKNLPISFKTPSGTAEERLIQMERQYLAILNYLCTRGALLGSIKPEYLFSLQDYKKWNQMRIHNMKSQTAVSDEFISYLSTFEANFDIISREAWITLVFQIIKVFLMERITPKQLKNIVDAQVDISTATNKIFSTNELTLLKWNSFEYHKLTKKYAKITDFEDCFKDSVYIGCLLQCFISQLEINDFNYNVTSEAMRNKNANLVSQTLQNILPGFRFSPDRIMKPFAYDIILLLTYLFLVLPEFIPKDDILHEKITKYIEINNPTNKSLTFLVQLEGAPEFSIKEITVTVPSKSNVKYAIDYFSRFSRTAKAQITLKSSKMTLETASVLVFNLTSDVEKPHPKQIFEIEDNQGPLYSHPPTTIQLEIKNPFPMRGKFSIQLKTFKVVTKSVQSAQKDWRGKKNSSSVDLVQVLEESSSTDTIPPAFRIPFTEIVLEGDGMAKLPIAFCPFTLGNHEATLYFVDENVGEFLYQVKGKATIPVPSETFQYTCKCGNKLEKSLRISFNSLNREKAVNNYLLNPKVKVSKKENQQIAALRELYSLPEEATRYKVEYSNSYFKGPTEINLEENQSLTSFNESATYFELSVTFEPKMPGRYSCYIILSCLDAHDIRVYKLEGVSIAEGCRADLDMIVPARQKIEQEIPIVNKTNDSWNIRAFIQGSNAFSGPTTIIARPQQTTLYPLTFQPPLQGEYAAVLSLTNSNTNQNHVFALNGVGEEPLPNDTFVTKCRARQQVIKLLRLDNSSDEDVEYDVITGLPNLLSPSSVKVPAKKIIDYKLVFQPNCSGTIKDCLSFISRKNRERIWYAFELEVEKTPPEGTIKVSVEQNKQAIVEITVTNPADVDLEFRVEYDDDELIGPNSIIVPSKKQQVYKLCFVAIKQVGIRRARITFSNEILAEFTYELLLDVQPAKPISLPLLEAALNEYSQHAFYVDNLLQTDVTFNINYVNIDCIFIMTQDQILSGSNIVEPIEPLKTLFVPARSSRLVYAVFFPNDVGKEKTGKIVFEHANIGTIEYLVCGVSTMPNEAPLLELQGLVDVSTPFSIDFRNPFTEPIQVSINLENVCSKNCIQLPQLNLKKKFQVNAKQMFNIPIILAPKEMKECRATVIVECNEKGIVWRYPIKAIPEVLMEGRELIEGKVGQETRVTIPMIVSNYHTKIESNIESSELMELLDKFSFYVKFSIDNGEPERGLTLSITKLEILEFCLKFTFEILFVPQDSCYRECEIILEDHLGGRWRQSLIVAGRGNEVTEVLNIEGFVGQETFINFSRINLSERPLQFQAYFLDDSFNWFKINPCNGILSNDQSNDFTVYFKPEKKISLRPINLEIKTELFTLKYQIRSTISLPRDASAKSNKMNAKMILPMLRFKKKINKNENVKDGNIKDSKVSLYTTNSLKKGSTQSLLPPIYQK</sequence>
<feature type="transmembrane region" description="Helical" evidence="1">
    <location>
        <begin position="33"/>
        <end position="52"/>
    </location>
</feature>
<keyword evidence="1" id="KW-0472">Membrane</keyword>
<dbReference type="Pfam" id="PF10032">
    <property type="entry name" value="Pho88"/>
    <property type="match status" value="1"/>
</dbReference>
<keyword evidence="1" id="KW-0812">Transmembrane</keyword>